<comment type="caution">
    <text evidence="5">The sequence shown here is derived from an EMBL/GenBank/DDBJ whole genome shotgun (WGS) entry which is preliminary data.</text>
</comment>
<keyword evidence="6" id="KW-1185">Reference proteome</keyword>
<dbReference type="AlphaFoldDB" id="A0A8J1XV74"/>
<dbReference type="CDD" id="cd14505">
    <property type="entry name" value="CDKN3-like"/>
    <property type="match status" value="1"/>
</dbReference>
<dbReference type="SUPFAM" id="SSF52799">
    <property type="entry name" value="(Phosphotyrosine protein) phosphatases II"/>
    <property type="match status" value="1"/>
</dbReference>
<gene>
    <name evidence="5" type="ORF">OFUS_LOCUS17038</name>
</gene>
<dbReference type="InterPro" id="IPR003595">
    <property type="entry name" value="Tyr_Pase_cat"/>
</dbReference>
<dbReference type="InterPro" id="IPR050561">
    <property type="entry name" value="PTP"/>
</dbReference>
<evidence type="ECO:0000256" key="3">
    <source>
        <dbReference type="ARBA" id="ARBA00022801"/>
    </source>
</evidence>
<protein>
    <recommendedName>
        <fullName evidence="2">protein-tyrosine-phosphatase</fullName>
        <ecNumber evidence="2">3.1.3.48</ecNumber>
    </recommendedName>
</protein>
<organism evidence="5 6">
    <name type="scientific">Owenia fusiformis</name>
    <name type="common">Polychaete worm</name>
    <dbReference type="NCBI Taxonomy" id="6347"/>
    <lineage>
        <taxon>Eukaryota</taxon>
        <taxon>Metazoa</taxon>
        <taxon>Spiralia</taxon>
        <taxon>Lophotrochozoa</taxon>
        <taxon>Annelida</taxon>
        <taxon>Polychaeta</taxon>
        <taxon>Sedentaria</taxon>
        <taxon>Canalipalpata</taxon>
        <taxon>Sabellida</taxon>
        <taxon>Oweniida</taxon>
        <taxon>Oweniidae</taxon>
        <taxon>Owenia</taxon>
    </lineage>
</organism>
<dbReference type="OrthoDB" id="19045at2759"/>
<keyword evidence="3" id="KW-0378">Hydrolase</keyword>
<dbReference type="PROSITE" id="PS50056">
    <property type="entry name" value="TYR_PHOSPHATASE_2"/>
    <property type="match status" value="1"/>
</dbReference>
<dbReference type="Pfam" id="PF05706">
    <property type="entry name" value="CDKN3"/>
    <property type="match status" value="1"/>
</dbReference>
<evidence type="ECO:0000256" key="2">
    <source>
        <dbReference type="ARBA" id="ARBA00013064"/>
    </source>
</evidence>
<dbReference type="PANTHER" id="PTHR23339">
    <property type="entry name" value="TYROSINE SPECIFIC PROTEIN PHOSPHATASE AND DUAL SPECIFICITY PROTEIN PHOSPHATASE"/>
    <property type="match status" value="1"/>
</dbReference>
<dbReference type="InterPro" id="IPR000387">
    <property type="entry name" value="Tyr_Pase_dom"/>
</dbReference>
<dbReference type="PIRSF" id="PIRSF037322">
    <property type="entry name" value="CDKN3"/>
    <property type="match status" value="1"/>
</dbReference>
<dbReference type="InterPro" id="IPR008425">
    <property type="entry name" value="CDK_inhib_3"/>
</dbReference>
<evidence type="ECO:0000313" key="5">
    <source>
        <dbReference type="EMBL" id="CAH1792013.1"/>
    </source>
</evidence>
<keyword evidence="4" id="KW-0904">Protein phosphatase</keyword>
<dbReference type="EMBL" id="CAIIXF020000008">
    <property type="protein sequence ID" value="CAH1792013.1"/>
    <property type="molecule type" value="Genomic_DNA"/>
</dbReference>
<dbReference type="SMART" id="SM00404">
    <property type="entry name" value="PTPc_motif"/>
    <property type="match status" value="1"/>
</dbReference>
<dbReference type="GO" id="GO:0004725">
    <property type="term" value="F:protein tyrosine phosphatase activity"/>
    <property type="evidence" value="ECO:0007669"/>
    <property type="project" value="UniProtKB-EC"/>
</dbReference>
<dbReference type="InterPro" id="IPR029021">
    <property type="entry name" value="Prot-tyrosine_phosphatase-like"/>
</dbReference>
<evidence type="ECO:0000256" key="1">
    <source>
        <dbReference type="ARBA" id="ARBA00009580"/>
    </source>
</evidence>
<accession>A0A8J1XV74</accession>
<dbReference type="EC" id="3.1.3.48" evidence="2"/>
<evidence type="ECO:0000313" key="6">
    <source>
        <dbReference type="Proteomes" id="UP000749559"/>
    </source>
</evidence>
<proteinExistence type="inferred from homology"/>
<reference evidence="5" key="1">
    <citation type="submission" date="2022-03" db="EMBL/GenBank/DDBJ databases">
        <authorList>
            <person name="Martin C."/>
        </authorList>
    </citation>
    <scope>NUCLEOTIDE SEQUENCE</scope>
</reference>
<dbReference type="FunFam" id="3.90.190.10:FF:000157">
    <property type="entry name" value="Protein-tyrosine phosphatase"/>
    <property type="match status" value="1"/>
</dbReference>
<comment type="similarity">
    <text evidence="1">Belongs to the protein-tyrosine phosphatase family.</text>
</comment>
<sequence length="215" mass="24407">MVILGTNEPSMSGFDSSDDENEGEVDLSPFKIDWLDLSYLGLVEPLGISALPGCRFKDVWRNLEADIESIKSLEISDVFCFCSRGELHKYRVTWLLQEYTKADITTYHYPFPDGCTPTIGNLVKMLEQLKLNLMEGKKSLIHCFGGLGRACLVACCFLLYMDPTCTPEVAIAKVQQIRGPRAIQSVKQYNQIHDFRKDYEKYSTQHGEAFRSVSR</sequence>
<dbReference type="InterPro" id="IPR022778">
    <property type="entry name" value="CDKN3"/>
</dbReference>
<dbReference type="Proteomes" id="UP000749559">
    <property type="component" value="Unassembled WGS sequence"/>
</dbReference>
<name>A0A8J1XV74_OWEFU</name>
<evidence type="ECO:0000256" key="4">
    <source>
        <dbReference type="ARBA" id="ARBA00022912"/>
    </source>
</evidence>
<dbReference type="Gene3D" id="3.90.190.10">
    <property type="entry name" value="Protein tyrosine phosphatase superfamily"/>
    <property type="match status" value="1"/>
</dbReference>